<feature type="transmembrane region" description="Helical" evidence="12">
    <location>
        <begin position="280"/>
        <end position="295"/>
    </location>
</feature>
<reference evidence="13 14" key="1">
    <citation type="submission" date="2023-03" db="EMBL/GenBank/DDBJ databases">
        <title>Genome insight into feeding habits of ladybird beetles.</title>
        <authorList>
            <person name="Li H.-S."/>
            <person name="Huang Y.-H."/>
            <person name="Pang H."/>
        </authorList>
    </citation>
    <scope>NUCLEOTIDE SEQUENCE [LARGE SCALE GENOMIC DNA]</scope>
    <source>
        <strain evidence="13">SYSU_2023b</strain>
        <tissue evidence="13">Whole body</tissue>
    </source>
</reference>
<dbReference type="GO" id="GO:0005789">
    <property type="term" value="C:endoplasmic reticulum membrane"/>
    <property type="evidence" value="ECO:0007669"/>
    <property type="project" value="UniProtKB-SubCell"/>
</dbReference>
<feature type="transmembrane region" description="Helical" evidence="12">
    <location>
        <begin position="301"/>
        <end position="321"/>
    </location>
</feature>
<evidence type="ECO:0000256" key="3">
    <source>
        <dbReference type="ARBA" id="ARBA00007063"/>
    </source>
</evidence>
<dbReference type="GO" id="GO:0006487">
    <property type="term" value="P:protein N-linked glycosylation"/>
    <property type="evidence" value="ECO:0007669"/>
    <property type="project" value="TreeGrafter"/>
</dbReference>
<keyword evidence="4 12" id="KW-0328">Glycosyltransferase</keyword>
<feature type="transmembrane region" description="Helical" evidence="12">
    <location>
        <begin position="85"/>
        <end position="102"/>
    </location>
</feature>
<accession>A0AAW1VCD8</accession>
<dbReference type="GO" id="GO:0052917">
    <property type="term" value="F:dol-P-Man:Man(7)GlcNAc(2)-PP-Dol alpha-1,6-mannosyltransferase activity"/>
    <property type="evidence" value="ECO:0007669"/>
    <property type="project" value="UniProtKB-EC"/>
</dbReference>
<evidence type="ECO:0000256" key="6">
    <source>
        <dbReference type="ARBA" id="ARBA00022692"/>
    </source>
</evidence>
<feature type="transmembrane region" description="Helical" evidence="12">
    <location>
        <begin position="160"/>
        <end position="185"/>
    </location>
</feature>
<proteinExistence type="inferred from homology"/>
<comment type="subcellular location">
    <subcellularLocation>
        <location evidence="1 12">Endoplasmic reticulum membrane</location>
        <topology evidence="1 12">Multi-pass membrane protein</topology>
    </subcellularLocation>
</comment>
<feature type="transmembrane region" description="Helical" evidence="12">
    <location>
        <begin position="328"/>
        <end position="352"/>
    </location>
</feature>
<dbReference type="EMBL" id="JARQZJ010000127">
    <property type="protein sequence ID" value="KAK9891148.1"/>
    <property type="molecule type" value="Genomic_DNA"/>
</dbReference>
<organism evidence="13 14">
    <name type="scientific">Henosepilachna vigintioctopunctata</name>
    <dbReference type="NCBI Taxonomy" id="420089"/>
    <lineage>
        <taxon>Eukaryota</taxon>
        <taxon>Metazoa</taxon>
        <taxon>Ecdysozoa</taxon>
        <taxon>Arthropoda</taxon>
        <taxon>Hexapoda</taxon>
        <taxon>Insecta</taxon>
        <taxon>Pterygota</taxon>
        <taxon>Neoptera</taxon>
        <taxon>Endopterygota</taxon>
        <taxon>Coleoptera</taxon>
        <taxon>Polyphaga</taxon>
        <taxon>Cucujiformia</taxon>
        <taxon>Coccinelloidea</taxon>
        <taxon>Coccinellidae</taxon>
        <taxon>Epilachninae</taxon>
        <taxon>Epilachnini</taxon>
        <taxon>Henosepilachna</taxon>
    </lineage>
</organism>
<evidence type="ECO:0000313" key="14">
    <source>
        <dbReference type="Proteomes" id="UP001431783"/>
    </source>
</evidence>
<feature type="transmembrane region" description="Helical" evidence="12">
    <location>
        <begin position="197"/>
        <end position="220"/>
    </location>
</feature>
<keyword evidence="8 12" id="KW-1133">Transmembrane helix</keyword>
<evidence type="ECO:0000256" key="7">
    <source>
        <dbReference type="ARBA" id="ARBA00022824"/>
    </source>
</evidence>
<keyword evidence="9 12" id="KW-0472">Membrane</keyword>
<evidence type="ECO:0000256" key="8">
    <source>
        <dbReference type="ARBA" id="ARBA00022989"/>
    </source>
</evidence>
<keyword evidence="6 12" id="KW-0812">Transmembrane</keyword>
<keyword evidence="14" id="KW-1185">Reference proteome</keyword>
<name>A0AAW1VCD8_9CUCU</name>
<dbReference type="Proteomes" id="UP001431783">
    <property type="component" value="Unassembled WGS sequence"/>
</dbReference>
<comment type="catalytic activity">
    <reaction evidence="11">
        <text>an alpha-D-Man-(1-&gt;2)-alpha-D-Man-(1-&gt;2)-alpha-D-Man-(1-&gt;3)-[alpha-D-Man-(1-&gt;2)-alpha-D-Man-(1-&gt;3)-alpha-D-Man-(1-&gt;6)]-beta-D-Man-(1-&gt;4)-beta-D-GlcNAc-(1-&gt;4)-alpha-D-GlcNAc-diphospho-di-trans,poly-cis-dolichol + a di-trans,poly-cis-dolichyl beta-D-mannosyl phosphate = an alpha-D-Man-(1-&gt;2)-alpha-D-Man-(1-&gt;2)-alpha-D-Man-(1-&gt;3)-[alpha-D-Man-(1-&gt;2)-alpha-D-Man-(1-&gt;3)-[alpha-D-Man-(1-&gt;6)]-alpha-D-Man-(1-&gt;6)]-beta-D-Man-(1-&gt;4)-beta-D-GlcNAc-(1-&gt;4)-alpha-D-GlcNAc-diphospho-di-trans,poly-cis-dolichol + a di-trans,poly-cis-dolichyl phosphate + H(+)</text>
        <dbReference type="Rhea" id="RHEA:29535"/>
        <dbReference type="Rhea" id="RHEA-COMP:19498"/>
        <dbReference type="Rhea" id="RHEA-COMP:19501"/>
        <dbReference type="Rhea" id="RHEA-COMP:19518"/>
        <dbReference type="Rhea" id="RHEA-COMP:19519"/>
        <dbReference type="ChEBI" id="CHEBI:15378"/>
        <dbReference type="ChEBI" id="CHEBI:57683"/>
        <dbReference type="ChEBI" id="CHEBI:58211"/>
        <dbReference type="ChEBI" id="CHEBI:132517"/>
        <dbReference type="ChEBI" id="CHEBI:132519"/>
        <dbReference type="EC" id="2.4.1.260"/>
    </reaction>
    <physiologicalReaction direction="left-to-right" evidence="11">
        <dbReference type="Rhea" id="RHEA:29536"/>
    </physiologicalReaction>
</comment>
<feature type="transmembrane region" description="Helical" evidence="12">
    <location>
        <begin position="250"/>
        <end position="273"/>
    </location>
</feature>
<evidence type="ECO:0000256" key="1">
    <source>
        <dbReference type="ARBA" id="ARBA00004477"/>
    </source>
</evidence>
<dbReference type="AlphaFoldDB" id="A0AAW1VCD8"/>
<comment type="function">
    <text evidence="10">Mannosyltransferase that operates in the biosynthetic pathway of dolichol-linked oligosaccharides, the glycan precursors employed in protein asparagine (N)-glycosylation. The assembly of dolichol-linked oligosaccharides begins on the cytosolic side of the endoplasmic reticulum membrane and finishes in its lumen. The sequential addition of sugars to dolichol pyrophosphate produces dolichol-linked oligosaccharides containing fourteen sugars, including two GlcNAcs, nine mannoses and three glucoses. Once assembled, the oligosaccharide is transferred from the lipid to nascent proteins by oligosaccharyltransferases. In the lumen of the endoplasmic reticulum, adds the eighth mannose residue in an alpha-1,6 linkage onto Man(7)GlcNAc(2)-PP-dolichol to produce Man(8)GlcNAc(2)-PP-dolichol.</text>
</comment>
<feature type="transmembrane region" description="Helical" evidence="12">
    <location>
        <begin position="56"/>
        <end position="78"/>
    </location>
</feature>
<dbReference type="PANTHER" id="PTHR22760">
    <property type="entry name" value="GLYCOSYLTRANSFERASE"/>
    <property type="match status" value="1"/>
</dbReference>
<evidence type="ECO:0000256" key="11">
    <source>
        <dbReference type="ARBA" id="ARBA00048899"/>
    </source>
</evidence>
<evidence type="ECO:0000256" key="5">
    <source>
        <dbReference type="ARBA" id="ARBA00022679"/>
    </source>
</evidence>
<comment type="caution">
    <text evidence="13">The sequence shown here is derived from an EMBL/GenBank/DDBJ whole genome shotgun (WGS) entry which is preliminary data.</text>
</comment>
<dbReference type="EC" id="2.4.1.-" evidence="12"/>
<dbReference type="InterPro" id="IPR005599">
    <property type="entry name" value="GPI_mannosylTrfase"/>
</dbReference>
<evidence type="ECO:0000256" key="4">
    <source>
        <dbReference type="ARBA" id="ARBA00022676"/>
    </source>
</evidence>
<sequence>MLQILSIVAAAHLVYCPFTKVEESFNLQAMHDILYHRFNLSQYDHHEFPGVVPRTFIGPLFVSILASPAVFIFQILSLSKFWSQYIVRGTLALCVLVSFNILSKTLEKLFGQKWLQWFVAVTVTQSHFMFYLSRPLPNIFALPLVLLALNSWLKNENRNFILFSGAAIIIFRAELALFLGILLLYDLYHKRLSVKQLFQYGIPAGLGFLGMTVVIDSIFWNRPLWPEGEVLWFNTILNKSSEYGTSPFLWYFYSAIPRGMAASVFLLPLGLYLDERVRKIIVPAVLFVFLYSFLPHKELRFIIYVFPVLNIPVATACYRLWENRGKSLFQYLLSIGVLGHLVVNVMFTLLLLCISGTNYPGGTAISHLHRLARDEVHVNVHISNLAAQTGVSRFTQINDNWTYSKTENLLPGSQQMYEYTHIMQKPRANFHLT</sequence>
<evidence type="ECO:0000256" key="10">
    <source>
        <dbReference type="ARBA" id="ARBA00044721"/>
    </source>
</evidence>
<gene>
    <name evidence="13" type="ORF">WA026_013464</name>
</gene>
<evidence type="ECO:0000256" key="12">
    <source>
        <dbReference type="RuleBase" id="RU363075"/>
    </source>
</evidence>
<comment type="similarity">
    <text evidence="3 12">Belongs to the glycosyltransferase 22 family.</text>
</comment>
<keyword evidence="5" id="KW-0808">Transferase</keyword>
<comment type="pathway">
    <text evidence="2">Protein modification; protein glycosylation.</text>
</comment>
<evidence type="ECO:0000313" key="13">
    <source>
        <dbReference type="EMBL" id="KAK9891148.1"/>
    </source>
</evidence>
<feature type="transmembrane region" description="Helical" evidence="12">
    <location>
        <begin position="139"/>
        <end position="154"/>
    </location>
</feature>
<evidence type="ECO:0000256" key="9">
    <source>
        <dbReference type="ARBA" id="ARBA00023136"/>
    </source>
</evidence>
<dbReference type="PANTHER" id="PTHR22760:SF1">
    <property type="entry name" value="DOL-P-MAN:MAN(7)GLCNAC(2)-PP-DOL ALPHA-1,6-MANNOSYLTRANSFERASE"/>
    <property type="match status" value="1"/>
</dbReference>
<dbReference type="Pfam" id="PF03901">
    <property type="entry name" value="Glyco_transf_22"/>
    <property type="match status" value="1"/>
</dbReference>
<protein>
    <recommendedName>
        <fullName evidence="12">Mannosyltransferase</fullName>
        <ecNumber evidence="12">2.4.1.-</ecNumber>
    </recommendedName>
</protein>
<evidence type="ECO:0000256" key="2">
    <source>
        <dbReference type="ARBA" id="ARBA00004922"/>
    </source>
</evidence>
<keyword evidence="7 12" id="KW-0256">Endoplasmic reticulum</keyword>